<proteinExistence type="predicted"/>
<dbReference type="RefSeq" id="WP_353712033.1">
    <property type="nucleotide sequence ID" value="NZ_CP159279.1"/>
</dbReference>
<dbReference type="EMBL" id="CP159279">
    <property type="protein sequence ID" value="XCH11777.1"/>
    <property type="molecule type" value="Genomic_DNA"/>
</dbReference>
<reference evidence="1" key="1">
    <citation type="submission" date="2024-06" db="EMBL/GenBank/DDBJ databases">
        <title>Biodegradation of dimethachlon by Arthrobacter sp. K5: mechanistic insights and ecological implications.</title>
        <authorList>
            <person name="Hu S."/>
            <person name="Lu P."/>
        </authorList>
    </citation>
    <scope>NUCLEOTIDE SEQUENCE</scope>
    <source>
        <strain evidence="1">K5</strain>
    </source>
</reference>
<protein>
    <submittedName>
        <fullName evidence="1">Uncharacterized protein</fullName>
    </submittedName>
</protein>
<name>A0AAU8EQ41_9MICC</name>
<accession>A0AAU8EQ41</accession>
<organism evidence="1">
    <name type="scientific">Arthrobacter sp. K5</name>
    <dbReference type="NCBI Taxonomy" id="2839623"/>
    <lineage>
        <taxon>Bacteria</taxon>
        <taxon>Bacillati</taxon>
        <taxon>Actinomycetota</taxon>
        <taxon>Actinomycetes</taxon>
        <taxon>Micrococcales</taxon>
        <taxon>Micrococcaceae</taxon>
        <taxon>Arthrobacter</taxon>
    </lineage>
</organism>
<dbReference type="AlphaFoldDB" id="A0AAU8EQ41"/>
<evidence type="ECO:0000313" key="1">
    <source>
        <dbReference type="EMBL" id="XCH11777.1"/>
    </source>
</evidence>
<gene>
    <name evidence="1" type="ORF">ABRP34_01815</name>
</gene>
<sequence>MLKDTIYCEVCWTNPGHAHIRDMPICSSCIEGFNMTGLHRLVYLDREPYETLDGQRMTDAEAKGGREPALFNPRDSEQLFLARFASLVAAF</sequence>